<dbReference type="GO" id="GO:0106300">
    <property type="term" value="P:protein-DNA covalent cross-linking repair"/>
    <property type="evidence" value="ECO:0007669"/>
    <property type="project" value="InterPro"/>
</dbReference>
<reference evidence="9" key="1">
    <citation type="journal article" date="2021" name="PeerJ">
        <title>Extensive microbial diversity within the chicken gut microbiome revealed by metagenomics and culture.</title>
        <authorList>
            <person name="Gilroy R."/>
            <person name="Ravi A."/>
            <person name="Getino M."/>
            <person name="Pursley I."/>
            <person name="Horton D.L."/>
            <person name="Alikhan N.F."/>
            <person name="Baker D."/>
            <person name="Gharbi K."/>
            <person name="Hall N."/>
            <person name="Watson M."/>
            <person name="Adriaenssens E.M."/>
            <person name="Foster-Nyarko E."/>
            <person name="Jarju S."/>
            <person name="Secka A."/>
            <person name="Antonio M."/>
            <person name="Oren A."/>
            <person name="Chaudhuri R.R."/>
            <person name="La Ragione R."/>
            <person name="Hildebrand F."/>
            <person name="Pallen M.J."/>
        </authorList>
    </citation>
    <scope>NUCLEOTIDE SEQUENCE</scope>
    <source>
        <strain evidence="9">CHK185-5351</strain>
    </source>
</reference>
<comment type="caution">
    <text evidence="9">The sequence shown here is derived from an EMBL/GenBank/DDBJ whole genome shotgun (WGS) entry which is preliminary data.</text>
</comment>
<dbReference type="Gene3D" id="3.90.1680.10">
    <property type="entry name" value="SOS response associated peptidase-like"/>
    <property type="match status" value="1"/>
</dbReference>
<gene>
    <name evidence="9" type="ORF">H9705_10850</name>
</gene>
<dbReference type="EC" id="3.4.-.-" evidence="8"/>
<reference evidence="9" key="2">
    <citation type="submission" date="2021-04" db="EMBL/GenBank/DDBJ databases">
        <authorList>
            <person name="Gilroy R."/>
        </authorList>
    </citation>
    <scope>NUCLEOTIDE SEQUENCE</scope>
    <source>
        <strain evidence="9">CHK185-5351</strain>
    </source>
</reference>
<dbReference type="SUPFAM" id="SSF143081">
    <property type="entry name" value="BB1717-like"/>
    <property type="match status" value="1"/>
</dbReference>
<proteinExistence type="inferred from homology"/>
<evidence type="ECO:0000256" key="6">
    <source>
        <dbReference type="ARBA" id="ARBA00023125"/>
    </source>
</evidence>
<dbReference type="Proteomes" id="UP000823849">
    <property type="component" value="Unassembled WGS sequence"/>
</dbReference>
<accession>A0A9D2NC29</accession>
<comment type="similarity">
    <text evidence="1 8">Belongs to the SOS response-associated peptidase family.</text>
</comment>
<evidence type="ECO:0000256" key="5">
    <source>
        <dbReference type="ARBA" id="ARBA00023124"/>
    </source>
</evidence>
<evidence type="ECO:0000256" key="1">
    <source>
        <dbReference type="ARBA" id="ARBA00008136"/>
    </source>
</evidence>
<evidence type="ECO:0000313" key="10">
    <source>
        <dbReference type="Proteomes" id="UP000823849"/>
    </source>
</evidence>
<name>A0A9D2NC29_9FIRM</name>
<dbReference type="PANTHER" id="PTHR13604">
    <property type="entry name" value="DC12-RELATED"/>
    <property type="match status" value="1"/>
</dbReference>
<protein>
    <recommendedName>
        <fullName evidence="8">Abasic site processing protein</fullName>
        <ecNumber evidence="8">3.4.-.-</ecNumber>
    </recommendedName>
</protein>
<keyword evidence="5" id="KW-0190">Covalent protein-DNA linkage</keyword>
<evidence type="ECO:0000256" key="4">
    <source>
        <dbReference type="ARBA" id="ARBA00022801"/>
    </source>
</evidence>
<dbReference type="InterPro" id="IPR003738">
    <property type="entry name" value="SRAP"/>
</dbReference>
<sequence length="194" mass="22374">MCGRYFIDEGMTAEISRVTGIAETKLRISTGDVHPSETAPVIRTLQGTPVVEGLAWGFPGRQGRGLLINARAETALEKSMFRESVRRRRCVVPARKFYEWNRQKEMAVFEQTDRGILYMAGFYDYVGQRERFVLLTTAANASVSPVHDRMPLILDAEECFRWLEEPAAVEELLKKQPQKLKRYQEYEQQTFSFL</sequence>
<evidence type="ECO:0000256" key="3">
    <source>
        <dbReference type="ARBA" id="ARBA00022763"/>
    </source>
</evidence>
<keyword evidence="4 8" id="KW-0378">Hydrolase</keyword>
<evidence type="ECO:0000313" key="9">
    <source>
        <dbReference type="EMBL" id="HJC16295.1"/>
    </source>
</evidence>
<dbReference type="GO" id="GO:0008233">
    <property type="term" value="F:peptidase activity"/>
    <property type="evidence" value="ECO:0007669"/>
    <property type="project" value="UniProtKB-KW"/>
</dbReference>
<dbReference type="GO" id="GO:0006508">
    <property type="term" value="P:proteolysis"/>
    <property type="evidence" value="ECO:0007669"/>
    <property type="project" value="UniProtKB-KW"/>
</dbReference>
<dbReference type="Pfam" id="PF02586">
    <property type="entry name" value="SRAP"/>
    <property type="match status" value="1"/>
</dbReference>
<evidence type="ECO:0000256" key="7">
    <source>
        <dbReference type="ARBA" id="ARBA00023239"/>
    </source>
</evidence>
<evidence type="ECO:0000256" key="8">
    <source>
        <dbReference type="RuleBase" id="RU364100"/>
    </source>
</evidence>
<dbReference type="GO" id="GO:0016829">
    <property type="term" value="F:lyase activity"/>
    <property type="evidence" value="ECO:0007669"/>
    <property type="project" value="UniProtKB-KW"/>
</dbReference>
<dbReference type="AlphaFoldDB" id="A0A9D2NC29"/>
<dbReference type="InterPro" id="IPR036590">
    <property type="entry name" value="SRAP-like"/>
</dbReference>
<dbReference type="PANTHER" id="PTHR13604:SF0">
    <property type="entry name" value="ABASIC SITE PROCESSING PROTEIN HMCES"/>
    <property type="match status" value="1"/>
</dbReference>
<keyword evidence="6" id="KW-0238">DNA-binding</keyword>
<dbReference type="GO" id="GO:0003697">
    <property type="term" value="F:single-stranded DNA binding"/>
    <property type="evidence" value="ECO:0007669"/>
    <property type="project" value="InterPro"/>
</dbReference>
<evidence type="ECO:0000256" key="2">
    <source>
        <dbReference type="ARBA" id="ARBA00022670"/>
    </source>
</evidence>
<keyword evidence="7" id="KW-0456">Lyase</keyword>
<keyword evidence="3" id="KW-0227">DNA damage</keyword>
<dbReference type="EMBL" id="DWWU01000045">
    <property type="protein sequence ID" value="HJC16295.1"/>
    <property type="molecule type" value="Genomic_DNA"/>
</dbReference>
<organism evidence="9 10">
    <name type="scientific">Candidatus Fusicatenibacter intestinigallinarum</name>
    <dbReference type="NCBI Taxonomy" id="2838598"/>
    <lineage>
        <taxon>Bacteria</taxon>
        <taxon>Bacillati</taxon>
        <taxon>Bacillota</taxon>
        <taxon>Clostridia</taxon>
        <taxon>Lachnospirales</taxon>
        <taxon>Lachnospiraceae</taxon>
        <taxon>Fusicatenibacter</taxon>
    </lineage>
</organism>
<keyword evidence="2 8" id="KW-0645">Protease</keyword>